<feature type="compositionally biased region" description="Polar residues" evidence="1">
    <location>
        <begin position="1"/>
        <end position="12"/>
    </location>
</feature>
<feature type="region of interest" description="Disordered" evidence="1">
    <location>
        <begin position="1"/>
        <end position="35"/>
    </location>
</feature>
<proteinExistence type="predicted"/>
<organism evidence="2">
    <name type="scientific">Cacopsylla melanoneura</name>
    <dbReference type="NCBI Taxonomy" id="428564"/>
    <lineage>
        <taxon>Eukaryota</taxon>
        <taxon>Metazoa</taxon>
        <taxon>Ecdysozoa</taxon>
        <taxon>Arthropoda</taxon>
        <taxon>Hexapoda</taxon>
        <taxon>Insecta</taxon>
        <taxon>Pterygota</taxon>
        <taxon>Neoptera</taxon>
        <taxon>Paraneoptera</taxon>
        <taxon>Hemiptera</taxon>
        <taxon>Sternorrhyncha</taxon>
        <taxon>Psylloidea</taxon>
        <taxon>Psyllidae</taxon>
        <taxon>Psyllinae</taxon>
        <taxon>Cacopsylla</taxon>
    </lineage>
</organism>
<evidence type="ECO:0000313" key="2">
    <source>
        <dbReference type="EMBL" id="CAG6664312.1"/>
    </source>
</evidence>
<reference evidence="2" key="1">
    <citation type="submission" date="2021-05" db="EMBL/GenBank/DDBJ databases">
        <authorList>
            <person name="Alioto T."/>
            <person name="Alioto T."/>
            <person name="Gomez Garrido J."/>
        </authorList>
    </citation>
    <scope>NUCLEOTIDE SEQUENCE</scope>
</reference>
<sequence>MEKSPLGSSSPTKGEYGPRFPSGKNRHRRRLTMGNITRDVRQNIPFVTRVVEKIPPVAAFFYLWDIGRQAKYPFVTSSGGKNPAASGSRFSTCGILSGKEEGGTLFQMPRTVQRSIESWYCFVVNIGPVA</sequence>
<name>A0A8D8SAJ3_9HEMI</name>
<dbReference type="AlphaFoldDB" id="A0A8D8SAJ3"/>
<protein>
    <submittedName>
        <fullName evidence="2">Uncharacterized protein</fullName>
    </submittedName>
</protein>
<accession>A0A8D8SAJ3</accession>
<evidence type="ECO:0000256" key="1">
    <source>
        <dbReference type="SAM" id="MobiDB-lite"/>
    </source>
</evidence>
<dbReference type="EMBL" id="HBUF01207463">
    <property type="protein sequence ID" value="CAG6664312.1"/>
    <property type="molecule type" value="Transcribed_RNA"/>
</dbReference>